<reference evidence="3" key="1">
    <citation type="submission" date="2016-06" db="EMBL/GenBank/DDBJ databases">
        <title>Parallel loss of symbiosis genes in relatives of nitrogen-fixing non-legume Parasponia.</title>
        <authorList>
            <person name="Van Velzen R."/>
            <person name="Holmer R."/>
            <person name="Bu F."/>
            <person name="Rutten L."/>
            <person name="Van Zeijl A."/>
            <person name="Liu W."/>
            <person name="Santuari L."/>
            <person name="Cao Q."/>
            <person name="Sharma T."/>
            <person name="Shen D."/>
            <person name="Roswanjaya Y."/>
            <person name="Wardhani T."/>
            <person name="Kalhor M.S."/>
            <person name="Jansen J."/>
            <person name="Van den Hoogen J."/>
            <person name="Gungor B."/>
            <person name="Hartog M."/>
            <person name="Hontelez J."/>
            <person name="Verver J."/>
            <person name="Yang W.-C."/>
            <person name="Schijlen E."/>
            <person name="Repin R."/>
            <person name="Schilthuizen M."/>
            <person name="Schranz E."/>
            <person name="Heidstra R."/>
            <person name="Miyata K."/>
            <person name="Fedorova E."/>
            <person name="Kohlen W."/>
            <person name="Bisseling T."/>
            <person name="Smit S."/>
            <person name="Geurts R."/>
        </authorList>
    </citation>
    <scope>NUCLEOTIDE SEQUENCE [LARGE SCALE GENOMIC DNA]</scope>
    <source>
        <strain evidence="3">cv. WU1-14</strain>
    </source>
</reference>
<dbReference type="PANTHER" id="PTHR35132:SF1">
    <property type="entry name" value="SERINE_ARGININE REPETITIVE MATRIX-LIKE PROTEIN"/>
    <property type="match status" value="1"/>
</dbReference>
<gene>
    <name evidence="2" type="ORF">PanWU01x14_211450</name>
</gene>
<dbReference type="PANTHER" id="PTHR35132">
    <property type="entry name" value="SERINE/ARGININE REPETITIVE MATRIX-LIKE PROTEIN"/>
    <property type="match status" value="1"/>
</dbReference>
<feature type="region of interest" description="Disordered" evidence="1">
    <location>
        <begin position="317"/>
        <end position="359"/>
    </location>
</feature>
<keyword evidence="3" id="KW-1185">Reference proteome</keyword>
<dbReference type="Proteomes" id="UP000237105">
    <property type="component" value="Unassembled WGS sequence"/>
</dbReference>
<dbReference type="STRING" id="3476.A0A2P5BTQ7"/>
<dbReference type="EMBL" id="JXTB01000224">
    <property type="protein sequence ID" value="PON52155.1"/>
    <property type="molecule type" value="Genomic_DNA"/>
</dbReference>
<protein>
    <submittedName>
        <fullName evidence="2">Serine/arginine repetitive matrix-like protein</fullName>
    </submittedName>
</protein>
<evidence type="ECO:0000256" key="1">
    <source>
        <dbReference type="SAM" id="MobiDB-lite"/>
    </source>
</evidence>
<feature type="region of interest" description="Disordered" evidence="1">
    <location>
        <begin position="69"/>
        <end position="292"/>
    </location>
</feature>
<name>A0A2P5BTQ7_PARAD</name>
<comment type="caution">
    <text evidence="2">The sequence shown here is derived from an EMBL/GenBank/DDBJ whole genome shotgun (WGS) entry which is preliminary data.</text>
</comment>
<feature type="compositionally biased region" description="Polar residues" evidence="1">
    <location>
        <begin position="200"/>
        <end position="214"/>
    </location>
</feature>
<evidence type="ECO:0000313" key="2">
    <source>
        <dbReference type="EMBL" id="PON52155.1"/>
    </source>
</evidence>
<evidence type="ECO:0000313" key="3">
    <source>
        <dbReference type="Proteomes" id="UP000237105"/>
    </source>
</evidence>
<organism evidence="2 3">
    <name type="scientific">Parasponia andersonii</name>
    <name type="common">Sponia andersonii</name>
    <dbReference type="NCBI Taxonomy" id="3476"/>
    <lineage>
        <taxon>Eukaryota</taxon>
        <taxon>Viridiplantae</taxon>
        <taxon>Streptophyta</taxon>
        <taxon>Embryophyta</taxon>
        <taxon>Tracheophyta</taxon>
        <taxon>Spermatophyta</taxon>
        <taxon>Magnoliopsida</taxon>
        <taxon>eudicotyledons</taxon>
        <taxon>Gunneridae</taxon>
        <taxon>Pentapetalae</taxon>
        <taxon>rosids</taxon>
        <taxon>fabids</taxon>
        <taxon>Rosales</taxon>
        <taxon>Cannabaceae</taxon>
        <taxon>Parasponia</taxon>
    </lineage>
</organism>
<dbReference type="AlphaFoldDB" id="A0A2P5BTQ7"/>
<feature type="compositionally biased region" description="Basic and acidic residues" evidence="1">
    <location>
        <begin position="260"/>
        <end position="274"/>
    </location>
</feature>
<sequence>MDSPTIIPEAQTLTPSSSGRRRISFDSCSPEFEFWMVRNPSYPEPNLHSADELFVDGFLLPLHLLSHHHHRHHQRDPPPEPEPPNSDPHIPDPERPPPPEPEPEPGPGPKITAESTAPLSASKRWRDIFKKGDKKNAKAEQEEYKEKDKEKKKERKSGAGSGSAAELNININIWPFSRSRSAGNACTRPKTMFGAPGSRKVNSAPCSRSNSAGESKSRKWPTSPGRAGVHLGRSSPVWQVRRGGSAGAGAGRSVEPFVRNAEKGAKKNAPDSRRSKPTATVSAAGDGGVGPAKAKVLNINVPVCIGYRNHLSCRSDENSALSVGTSDGTTGGGGGKIRSGGAGGGGSGGGGRGGGVGSVGNGGNLFNLRSLFTKKVY</sequence>
<accession>A0A2P5BTQ7</accession>
<feature type="compositionally biased region" description="Pro residues" evidence="1">
    <location>
        <begin position="98"/>
        <end position="108"/>
    </location>
</feature>
<proteinExistence type="predicted"/>
<feature type="region of interest" description="Disordered" evidence="1">
    <location>
        <begin position="1"/>
        <end position="22"/>
    </location>
</feature>
<feature type="compositionally biased region" description="Basic and acidic residues" evidence="1">
    <location>
        <begin position="124"/>
        <end position="151"/>
    </location>
</feature>
<feature type="compositionally biased region" description="Gly residues" evidence="1">
    <location>
        <begin position="329"/>
        <end position="359"/>
    </location>
</feature>
<dbReference type="OrthoDB" id="1933735at2759"/>